<dbReference type="AlphaFoldDB" id="A0A8W7PVK0"/>
<proteinExistence type="predicted"/>
<organism evidence="1">
    <name type="scientific">Anopheles coluzzii</name>
    <name type="common">African malaria mosquito</name>
    <dbReference type="NCBI Taxonomy" id="1518534"/>
    <lineage>
        <taxon>Eukaryota</taxon>
        <taxon>Metazoa</taxon>
        <taxon>Ecdysozoa</taxon>
        <taxon>Arthropoda</taxon>
        <taxon>Hexapoda</taxon>
        <taxon>Insecta</taxon>
        <taxon>Pterygota</taxon>
        <taxon>Neoptera</taxon>
        <taxon>Endopterygota</taxon>
        <taxon>Diptera</taxon>
        <taxon>Nematocera</taxon>
        <taxon>Culicoidea</taxon>
        <taxon>Culicidae</taxon>
        <taxon>Anophelinae</taxon>
        <taxon>Anopheles</taxon>
    </lineage>
</organism>
<protein>
    <submittedName>
        <fullName evidence="1">Uncharacterized protein</fullName>
    </submittedName>
</protein>
<accession>A0A8W7PVK0</accession>
<evidence type="ECO:0000313" key="1">
    <source>
        <dbReference type="EnsemblMetazoa" id="ACOM037949-PA.1"/>
    </source>
</evidence>
<sequence length="179" mass="19529">MNGNCDASGETRQATLPYDTEFGEGERKIHKPMVALIDDPVEVNSNVSPVPCGSEVSWTGPYGLPQGRAYRRRVSQCLFVAWFGQELGCVPGKGGRIFVAQWRHKRPVVARKGPRVNGGDPYGLRARERGGKRGCCCWILGQIFRIAGIGTKLDTSSSSSSNCKRMILIGTFSPLGQEL</sequence>
<reference evidence="1" key="1">
    <citation type="submission" date="2022-08" db="UniProtKB">
        <authorList>
            <consortium name="EnsemblMetazoa"/>
        </authorList>
    </citation>
    <scope>IDENTIFICATION</scope>
</reference>
<dbReference type="EnsemblMetazoa" id="ACOM037949-RA">
    <property type="protein sequence ID" value="ACOM037949-PA.1"/>
    <property type="gene ID" value="ACOM037949"/>
</dbReference>
<dbReference type="Proteomes" id="UP000075882">
    <property type="component" value="Unassembled WGS sequence"/>
</dbReference>
<name>A0A8W7PVK0_ANOCL</name>